<proteinExistence type="predicted"/>
<dbReference type="Proteomes" id="UP001142055">
    <property type="component" value="Chromosome 1"/>
</dbReference>
<evidence type="ECO:0000313" key="3">
    <source>
        <dbReference type="Proteomes" id="UP001142055"/>
    </source>
</evidence>
<dbReference type="InterPro" id="IPR001251">
    <property type="entry name" value="CRAL-TRIO_dom"/>
</dbReference>
<dbReference type="InterPro" id="IPR036273">
    <property type="entry name" value="CRAL/TRIO_N_dom_sf"/>
</dbReference>
<sequence length="299" mass="35062">MPAPTNLVTPAKTEHYFNDEFVQQVRNTILERLELADNNNCDDELIYDRADVERLKSNDDWFIRRFLKWTPTSLSDAENVIHQALLWRKSIKINSWNESTFPAEFYQIAGCFSYLPDMEGHNLIIVRLRIHKKEPNSNQWLETLARHYFIHVLEQIVSKNPNRGFALIFDCHKASLSNVDLDMARFIISTLSNYYSGAIGYVCIYELPWIFNQIWRVVRSWLDDEAKKIVKFATISNINEIVDRNNLPDYMGGTCEKNYRHVPKGAPTLEELVISNDIFSNRKDIVKMNEHFQKLIKLS</sequence>
<accession>A0A9Q0MHN4</accession>
<reference evidence="2" key="1">
    <citation type="submission" date="2022-12" db="EMBL/GenBank/DDBJ databases">
        <title>Genome assemblies of Blomia tropicalis.</title>
        <authorList>
            <person name="Cui Y."/>
        </authorList>
    </citation>
    <scope>NUCLEOTIDE SEQUENCE</scope>
    <source>
        <tissue evidence="2">Adult mites</tissue>
    </source>
</reference>
<dbReference type="InterPro" id="IPR053012">
    <property type="entry name" value="ER-organelle_contact"/>
</dbReference>
<protein>
    <recommendedName>
        <fullName evidence="1">CRAL-TRIO domain-containing protein</fullName>
    </recommendedName>
</protein>
<organism evidence="2 3">
    <name type="scientific">Blomia tropicalis</name>
    <name type="common">Mite</name>
    <dbReference type="NCBI Taxonomy" id="40697"/>
    <lineage>
        <taxon>Eukaryota</taxon>
        <taxon>Metazoa</taxon>
        <taxon>Ecdysozoa</taxon>
        <taxon>Arthropoda</taxon>
        <taxon>Chelicerata</taxon>
        <taxon>Arachnida</taxon>
        <taxon>Acari</taxon>
        <taxon>Acariformes</taxon>
        <taxon>Sarcoptiformes</taxon>
        <taxon>Astigmata</taxon>
        <taxon>Glycyphagoidea</taxon>
        <taxon>Echimyopodidae</taxon>
        <taxon>Blomia</taxon>
    </lineage>
</organism>
<dbReference type="AlphaFoldDB" id="A0A9Q0MHN4"/>
<dbReference type="Pfam" id="PF00650">
    <property type="entry name" value="CRAL_TRIO"/>
    <property type="match status" value="1"/>
</dbReference>
<evidence type="ECO:0000259" key="1">
    <source>
        <dbReference type="PROSITE" id="PS50191"/>
    </source>
</evidence>
<gene>
    <name evidence="2" type="ORF">RDWZM_002290</name>
</gene>
<dbReference type="SUPFAM" id="SSF52087">
    <property type="entry name" value="CRAL/TRIO domain"/>
    <property type="match status" value="1"/>
</dbReference>
<dbReference type="EMBL" id="JAPWDV010000001">
    <property type="protein sequence ID" value="KAJ6223745.1"/>
    <property type="molecule type" value="Genomic_DNA"/>
</dbReference>
<dbReference type="PANTHER" id="PTHR46384:SF1">
    <property type="entry name" value="MOTILE SPERM DOMAIN-CONTAINING PROTEIN 2"/>
    <property type="match status" value="1"/>
</dbReference>
<keyword evidence="3" id="KW-1185">Reference proteome</keyword>
<dbReference type="PROSITE" id="PS50191">
    <property type="entry name" value="CRAL_TRIO"/>
    <property type="match status" value="1"/>
</dbReference>
<evidence type="ECO:0000313" key="2">
    <source>
        <dbReference type="EMBL" id="KAJ6223745.1"/>
    </source>
</evidence>
<name>A0A9Q0MHN4_BLOTA</name>
<dbReference type="PANTHER" id="PTHR46384">
    <property type="entry name" value="MOTILE SPERM DOMAIN-CONTAINING PROTEIN 2"/>
    <property type="match status" value="1"/>
</dbReference>
<dbReference type="OMA" id="KQYPIPN"/>
<dbReference type="InterPro" id="IPR036865">
    <property type="entry name" value="CRAL-TRIO_dom_sf"/>
</dbReference>
<dbReference type="SMART" id="SM00516">
    <property type="entry name" value="SEC14"/>
    <property type="match status" value="1"/>
</dbReference>
<feature type="domain" description="CRAL-TRIO" evidence="1">
    <location>
        <begin position="98"/>
        <end position="259"/>
    </location>
</feature>
<dbReference type="SUPFAM" id="SSF46938">
    <property type="entry name" value="CRAL/TRIO N-terminal domain"/>
    <property type="match status" value="1"/>
</dbReference>
<dbReference type="OrthoDB" id="6483500at2759"/>
<dbReference type="GO" id="GO:0140284">
    <property type="term" value="C:endoplasmic reticulum-endosome membrane contact site"/>
    <property type="evidence" value="ECO:0007669"/>
    <property type="project" value="TreeGrafter"/>
</dbReference>
<dbReference type="CDD" id="cd00170">
    <property type="entry name" value="SEC14"/>
    <property type="match status" value="1"/>
</dbReference>
<dbReference type="Gene3D" id="3.40.525.10">
    <property type="entry name" value="CRAL-TRIO lipid binding domain"/>
    <property type="match status" value="1"/>
</dbReference>
<dbReference type="GO" id="GO:0012505">
    <property type="term" value="C:endomembrane system"/>
    <property type="evidence" value="ECO:0007669"/>
    <property type="project" value="TreeGrafter"/>
</dbReference>
<comment type="caution">
    <text evidence="2">The sequence shown here is derived from an EMBL/GenBank/DDBJ whole genome shotgun (WGS) entry which is preliminary data.</text>
</comment>